<feature type="domain" description="N-acetyltransferase" evidence="1">
    <location>
        <begin position="4"/>
        <end position="202"/>
    </location>
</feature>
<dbReference type="Pfam" id="PF13508">
    <property type="entry name" value="Acetyltransf_7"/>
    <property type="match status" value="1"/>
</dbReference>
<evidence type="ECO:0000313" key="2">
    <source>
        <dbReference type="EMBL" id="MBP2471402.1"/>
    </source>
</evidence>
<evidence type="ECO:0000259" key="1">
    <source>
        <dbReference type="PROSITE" id="PS51186"/>
    </source>
</evidence>
<dbReference type="InterPro" id="IPR052523">
    <property type="entry name" value="Trichothecene_AcTrans"/>
</dbReference>
<accession>A0ABS5A543</accession>
<dbReference type="CDD" id="cd04301">
    <property type="entry name" value="NAT_SF"/>
    <property type="match status" value="1"/>
</dbReference>
<name>A0ABS5A543_9PSEU</name>
<keyword evidence="3" id="KW-1185">Reference proteome</keyword>
<dbReference type="SUPFAM" id="SSF55729">
    <property type="entry name" value="Acyl-CoA N-acyltransferases (Nat)"/>
    <property type="match status" value="1"/>
</dbReference>
<gene>
    <name evidence="2" type="ORF">JOF53_000274</name>
</gene>
<dbReference type="PANTHER" id="PTHR42791">
    <property type="entry name" value="GNAT FAMILY ACETYLTRANSFERASE"/>
    <property type="match status" value="1"/>
</dbReference>
<dbReference type="PANTHER" id="PTHR42791:SF1">
    <property type="entry name" value="N-ACETYLTRANSFERASE DOMAIN-CONTAINING PROTEIN"/>
    <property type="match status" value="1"/>
</dbReference>
<dbReference type="EMBL" id="JAGIOO010000001">
    <property type="protein sequence ID" value="MBP2471402.1"/>
    <property type="molecule type" value="Genomic_DNA"/>
</dbReference>
<dbReference type="RefSeq" id="WP_086781148.1">
    <property type="nucleotide sequence ID" value="NZ_JAGIOO010000001.1"/>
</dbReference>
<sequence>MTGPAIREATSEDVAAFTGILARSFAPDALIRWLYLNERNQTRLHHRFLAHQLRTEYLPAKGIEVAVDESGAVLGGAAWAAPDARKASRAGKFLLVPRAVATMGVRDFGEYGRRGRALVEALVAARPKRPHWYLSLLATDPDRQRGGVGRSLLRHRLATTRLPAYLECVTGNVAYYERYGFRVTGELGLPTEAPKLYSMWREPTAQPCS</sequence>
<evidence type="ECO:0000313" key="3">
    <source>
        <dbReference type="Proteomes" id="UP001519363"/>
    </source>
</evidence>
<protein>
    <submittedName>
        <fullName evidence="2">N-acetyltransferase YhbS</fullName>
    </submittedName>
</protein>
<proteinExistence type="predicted"/>
<dbReference type="InterPro" id="IPR000182">
    <property type="entry name" value="GNAT_dom"/>
</dbReference>
<reference evidence="2 3" key="1">
    <citation type="submission" date="2021-03" db="EMBL/GenBank/DDBJ databases">
        <title>Sequencing the genomes of 1000 actinobacteria strains.</title>
        <authorList>
            <person name="Klenk H.-P."/>
        </authorList>
    </citation>
    <scope>NUCLEOTIDE SEQUENCE [LARGE SCALE GENOMIC DNA]</scope>
    <source>
        <strain evidence="2 3">DSM 44580</strain>
    </source>
</reference>
<organism evidence="2 3">
    <name type="scientific">Crossiella equi</name>
    <dbReference type="NCBI Taxonomy" id="130796"/>
    <lineage>
        <taxon>Bacteria</taxon>
        <taxon>Bacillati</taxon>
        <taxon>Actinomycetota</taxon>
        <taxon>Actinomycetes</taxon>
        <taxon>Pseudonocardiales</taxon>
        <taxon>Pseudonocardiaceae</taxon>
        <taxon>Crossiella</taxon>
    </lineage>
</organism>
<dbReference type="PROSITE" id="PS51186">
    <property type="entry name" value="GNAT"/>
    <property type="match status" value="1"/>
</dbReference>
<comment type="caution">
    <text evidence="2">The sequence shown here is derived from an EMBL/GenBank/DDBJ whole genome shotgun (WGS) entry which is preliminary data.</text>
</comment>
<dbReference type="Gene3D" id="3.40.630.30">
    <property type="match status" value="1"/>
</dbReference>
<dbReference type="Proteomes" id="UP001519363">
    <property type="component" value="Unassembled WGS sequence"/>
</dbReference>
<dbReference type="InterPro" id="IPR016181">
    <property type="entry name" value="Acyl_CoA_acyltransferase"/>
</dbReference>